<protein>
    <submittedName>
        <fullName evidence="2">Uncharacterized protein</fullName>
    </submittedName>
</protein>
<keyword evidence="1" id="KW-1185">Reference proteome</keyword>
<dbReference type="Proteomes" id="UP000887578">
    <property type="component" value="Unplaced"/>
</dbReference>
<evidence type="ECO:0000313" key="1">
    <source>
        <dbReference type="Proteomes" id="UP000887578"/>
    </source>
</evidence>
<organism evidence="1 2">
    <name type="scientific">Panagrolaimus davidi</name>
    <dbReference type="NCBI Taxonomy" id="227884"/>
    <lineage>
        <taxon>Eukaryota</taxon>
        <taxon>Metazoa</taxon>
        <taxon>Ecdysozoa</taxon>
        <taxon>Nematoda</taxon>
        <taxon>Chromadorea</taxon>
        <taxon>Rhabditida</taxon>
        <taxon>Tylenchina</taxon>
        <taxon>Panagrolaimomorpha</taxon>
        <taxon>Panagrolaimoidea</taxon>
        <taxon>Panagrolaimidae</taxon>
        <taxon>Panagrolaimus</taxon>
    </lineage>
</organism>
<accession>A0A914P6H7</accession>
<name>A0A914P6H7_9BILA</name>
<dbReference type="AlphaFoldDB" id="A0A914P6H7"/>
<sequence length="76" mass="9034">MLRFIHVKIPIPKTPSAVIKMKGVDWYLCLEKENVFTFKHQSRIEKNDYLICELTSPDNFQLNPVYQTRVAFFDNI</sequence>
<reference evidence="2" key="1">
    <citation type="submission" date="2022-11" db="UniProtKB">
        <authorList>
            <consortium name="WormBaseParasite"/>
        </authorList>
    </citation>
    <scope>IDENTIFICATION</scope>
</reference>
<evidence type="ECO:0000313" key="2">
    <source>
        <dbReference type="WBParaSite" id="PDA_v2.g10730.t1"/>
    </source>
</evidence>
<dbReference type="WBParaSite" id="PDA_v2.g10730.t1">
    <property type="protein sequence ID" value="PDA_v2.g10730.t1"/>
    <property type="gene ID" value="PDA_v2.g10730"/>
</dbReference>
<proteinExistence type="predicted"/>